<keyword evidence="2" id="KW-1185">Reference proteome</keyword>
<reference evidence="1 2" key="1">
    <citation type="submission" date="2016-06" db="EMBL/GenBank/DDBJ databases">
        <title>Genome sequence of endosymbiont of Candidatus Endolucinida thiodiazotropha.</title>
        <authorList>
            <person name="Poehlein A."/>
            <person name="Koenig S."/>
            <person name="Heiden S.E."/>
            <person name="Thuermer A."/>
            <person name="Voget S."/>
            <person name="Daniel R."/>
            <person name="Markert S."/>
            <person name="Gros O."/>
            <person name="Schweder T."/>
        </authorList>
    </citation>
    <scope>NUCLEOTIDE SEQUENCE [LARGE SCALE GENOMIC DNA]</scope>
    <source>
        <strain evidence="1 2">COS</strain>
    </source>
</reference>
<evidence type="ECO:0000313" key="1">
    <source>
        <dbReference type="EMBL" id="ODJ87779.1"/>
    </source>
</evidence>
<protein>
    <submittedName>
        <fullName evidence="1">Uncharacterized protein</fullName>
    </submittedName>
</protein>
<sequence>MKHIKRIFSLIKSGGVFLGTIVGVLASSQDEGESKERQLHDSDLIGDYNHRTGRLDAGNDPYGWYDED</sequence>
<name>A0A7Z0VLK4_9GAMM</name>
<comment type="caution">
    <text evidence="1">The sequence shown here is derived from an EMBL/GenBank/DDBJ whole genome shotgun (WGS) entry which is preliminary data.</text>
</comment>
<dbReference type="Proteomes" id="UP000094769">
    <property type="component" value="Unassembled WGS sequence"/>
</dbReference>
<proteinExistence type="predicted"/>
<dbReference type="EMBL" id="MARB01000009">
    <property type="protein sequence ID" value="ODJ87779.1"/>
    <property type="molecule type" value="Genomic_DNA"/>
</dbReference>
<dbReference type="OrthoDB" id="7063756at2"/>
<evidence type="ECO:0000313" key="2">
    <source>
        <dbReference type="Proteomes" id="UP000094769"/>
    </source>
</evidence>
<organism evidence="1 2">
    <name type="scientific">Candidatus Thiodiazotropha endolucinida</name>
    <dbReference type="NCBI Taxonomy" id="1655433"/>
    <lineage>
        <taxon>Bacteria</taxon>
        <taxon>Pseudomonadati</taxon>
        <taxon>Pseudomonadota</taxon>
        <taxon>Gammaproteobacteria</taxon>
        <taxon>Chromatiales</taxon>
        <taxon>Sedimenticolaceae</taxon>
        <taxon>Candidatus Thiodiazotropha</taxon>
    </lineage>
</organism>
<dbReference type="RefSeq" id="WP_154723068.1">
    <property type="nucleotide sequence ID" value="NZ_MARB01000009.1"/>
</dbReference>
<gene>
    <name evidence="1" type="ORF">CODIS_18870</name>
</gene>
<dbReference type="AlphaFoldDB" id="A0A7Z0VLK4"/>
<accession>A0A7Z0VLK4</accession>